<protein>
    <submittedName>
        <fullName evidence="2">Uncharacterized protein</fullName>
    </submittedName>
</protein>
<evidence type="ECO:0000256" key="1">
    <source>
        <dbReference type="SAM" id="MobiDB-lite"/>
    </source>
</evidence>
<dbReference type="AlphaFoldDB" id="A0A8C6ZY50"/>
<feature type="region of interest" description="Disordered" evidence="1">
    <location>
        <begin position="1"/>
        <end position="120"/>
    </location>
</feature>
<dbReference type="Proteomes" id="UP000694425">
    <property type="component" value="Unplaced"/>
</dbReference>
<organism evidence="2 3">
    <name type="scientific">Neovison vison</name>
    <name type="common">American mink</name>
    <name type="synonym">Mustela vison</name>
    <dbReference type="NCBI Taxonomy" id="452646"/>
    <lineage>
        <taxon>Eukaryota</taxon>
        <taxon>Metazoa</taxon>
        <taxon>Chordata</taxon>
        <taxon>Craniata</taxon>
        <taxon>Vertebrata</taxon>
        <taxon>Euteleostomi</taxon>
        <taxon>Mammalia</taxon>
        <taxon>Eutheria</taxon>
        <taxon>Laurasiatheria</taxon>
        <taxon>Carnivora</taxon>
        <taxon>Caniformia</taxon>
        <taxon>Musteloidea</taxon>
        <taxon>Mustelidae</taxon>
        <taxon>Mustelinae</taxon>
        <taxon>Neogale</taxon>
    </lineage>
</organism>
<keyword evidence="3" id="KW-1185">Reference proteome</keyword>
<reference evidence="2" key="1">
    <citation type="submission" date="2025-08" db="UniProtKB">
        <authorList>
            <consortium name="Ensembl"/>
        </authorList>
    </citation>
    <scope>IDENTIFICATION</scope>
</reference>
<reference evidence="2" key="2">
    <citation type="submission" date="2025-09" db="UniProtKB">
        <authorList>
            <consortium name="Ensembl"/>
        </authorList>
    </citation>
    <scope>IDENTIFICATION</scope>
</reference>
<evidence type="ECO:0000313" key="2">
    <source>
        <dbReference type="Ensembl" id="ENSNVIP00000000042.1"/>
    </source>
</evidence>
<proteinExistence type="predicted"/>
<evidence type="ECO:0000313" key="3">
    <source>
        <dbReference type="Proteomes" id="UP000694425"/>
    </source>
</evidence>
<sequence>MAARANRRYLNPQRANGLPDSAPPAPSVSCGRQQVGDGGGGVPGSGLNPHLVPPSLRSPHPDARGSWAAPTPNGPSSVHGSSRGFGVRRPLGTPAPWDPPRRCLLPPSQGRPPARVPGTPRVRWFPSAALGRRRLRVSCLTVPPRSPKSASPRRHLLTSSSLEPYLYPRLASVHFLFSAPPARRPPLLDPILRSSHLWGHLRAALSTPHLRAPICEPSPTPAAPALRMSLQIYNDENVTADKSAENCEFLFSPPELTGRLSVLRLSQKENVPPKSVLKAMKVSTFCLCKYTVCHALGPSGTCLPGDLWKRAGHCHNSG</sequence>
<accession>A0A8C6ZY50</accession>
<dbReference type="GeneTree" id="ENSGT00900000142191"/>
<name>A0A8C6ZY50_NEOVI</name>
<dbReference type="Ensembl" id="ENSNVIT00000000057.1">
    <property type="protein sequence ID" value="ENSNVIP00000000042.1"/>
    <property type="gene ID" value="ENSNVIG00000000076.1"/>
</dbReference>